<dbReference type="PROSITE" id="PS00606">
    <property type="entry name" value="KS3_1"/>
    <property type="match status" value="1"/>
</dbReference>
<name>A0ABV7JCW9_9GAMM</name>
<dbReference type="Gene3D" id="3.40.47.10">
    <property type="match status" value="1"/>
</dbReference>
<evidence type="ECO:0000259" key="10">
    <source>
        <dbReference type="PROSITE" id="PS52019"/>
    </source>
</evidence>
<dbReference type="InterPro" id="IPR050091">
    <property type="entry name" value="PKS_NRPS_Biosynth_Enz"/>
</dbReference>
<evidence type="ECO:0000256" key="3">
    <source>
        <dbReference type="ARBA" id="ARBA00022450"/>
    </source>
</evidence>
<keyword evidence="5" id="KW-0597">Phosphoprotein</keyword>
<dbReference type="Pfam" id="PF22336">
    <property type="entry name" value="RhiE-like_linker"/>
    <property type="match status" value="1"/>
</dbReference>
<gene>
    <name evidence="11" type="ORF">ACFODZ_16970</name>
</gene>
<reference evidence="12" key="1">
    <citation type="journal article" date="2019" name="Int. J. Syst. Evol. Microbiol.">
        <title>The Global Catalogue of Microorganisms (GCM) 10K type strain sequencing project: providing services to taxonomists for standard genome sequencing and annotation.</title>
        <authorList>
            <consortium name="The Broad Institute Genomics Platform"/>
            <consortium name="The Broad Institute Genome Sequencing Center for Infectious Disease"/>
            <person name="Wu L."/>
            <person name="Ma J."/>
        </authorList>
    </citation>
    <scope>NUCLEOTIDE SEQUENCE [LARGE SCALE GENOMIC DNA]</scope>
    <source>
        <strain evidence="12">KCTC 42953</strain>
    </source>
</reference>
<feature type="domain" description="PKS/mFAS DH" evidence="10">
    <location>
        <begin position="687"/>
        <end position="733"/>
    </location>
</feature>
<evidence type="ECO:0000256" key="5">
    <source>
        <dbReference type="ARBA" id="ARBA00022553"/>
    </source>
</evidence>
<dbReference type="SMART" id="SM00825">
    <property type="entry name" value="PKS_KS"/>
    <property type="match status" value="1"/>
</dbReference>
<dbReference type="InterPro" id="IPR018201">
    <property type="entry name" value="Ketoacyl_synth_AS"/>
</dbReference>
<evidence type="ECO:0000256" key="2">
    <source>
        <dbReference type="ARBA" id="ARBA00005194"/>
    </source>
</evidence>
<evidence type="ECO:0000256" key="6">
    <source>
        <dbReference type="ARBA" id="ARBA00022679"/>
    </source>
</evidence>
<keyword evidence="12" id="KW-1185">Reference proteome</keyword>
<comment type="caution">
    <text evidence="11">The sequence shown here is derived from an EMBL/GenBank/DDBJ whole genome shotgun (WGS) entry which is preliminary data.</text>
</comment>
<organism evidence="11 12">
    <name type="scientific">Marinicella sediminis</name>
    <dbReference type="NCBI Taxonomy" id="1792834"/>
    <lineage>
        <taxon>Bacteria</taxon>
        <taxon>Pseudomonadati</taxon>
        <taxon>Pseudomonadota</taxon>
        <taxon>Gammaproteobacteria</taxon>
        <taxon>Lysobacterales</taxon>
        <taxon>Marinicellaceae</taxon>
        <taxon>Marinicella</taxon>
    </lineage>
</organism>
<evidence type="ECO:0000313" key="11">
    <source>
        <dbReference type="EMBL" id="MFC3195950.1"/>
    </source>
</evidence>
<feature type="non-terminal residue" evidence="11">
    <location>
        <position position="1"/>
    </location>
</feature>
<dbReference type="Pfam" id="PF00109">
    <property type="entry name" value="ketoacyl-synt"/>
    <property type="match status" value="1"/>
</dbReference>
<dbReference type="InterPro" id="IPR049552">
    <property type="entry name" value="PKS_DH_N"/>
</dbReference>
<keyword evidence="6" id="KW-0808">Transferase</keyword>
<accession>A0ABV7JCW9</accession>
<dbReference type="EMBL" id="JBHRTS010000013">
    <property type="protein sequence ID" value="MFC3195950.1"/>
    <property type="molecule type" value="Genomic_DNA"/>
</dbReference>
<proteinExistence type="predicted"/>
<dbReference type="InterPro" id="IPR054514">
    <property type="entry name" value="RhiE-like_linker"/>
</dbReference>
<keyword evidence="3" id="KW-0596">Phosphopantetheine</keyword>
<dbReference type="PANTHER" id="PTHR43775">
    <property type="entry name" value="FATTY ACID SYNTHASE"/>
    <property type="match status" value="1"/>
</dbReference>
<dbReference type="RefSeq" id="WP_379876769.1">
    <property type="nucleotide sequence ID" value="NZ_JBHRTS010000013.1"/>
</dbReference>
<dbReference type="Gene3D" id="3.10.129.10">
    <property type="entry name" value="Hotdog Thioesterase"/>
    <property type="match status" value="1"/>
</dbReference>
<evidence type="ECO:0000259" key="9">
    <source>
        <dbReference type="PROSITE" id="PS52004"/>
    </source>
</evidence>
<feature type="domain" description="Ketosynthase family 3 (KS3)" evidence="9">
    <location>
        <begin position="73"/>
        <end position="495"/>
    </location>
</feature>
<comment type="pathway">
    <text evidence="2">Lipid metabolism; fatty acid biosynthesis.</text>
</comment>
<dbReference type="InterPro" id="IPR014030">
    <property type="entry name" value="Ketoacyl_synth_N"/>
</dbReference>
<dbReference type="PROSITE" id="PS52019">
    <property type="entry name" value="PKS_MFAS_DH"/>
    <property type="match status" value="1"/>
</dbReference>
<comment type="caution">
    <text evidence="8">Lacks conserved residue(s) required for the propagation of feature annotation.</text>
</comment>
<dbReference type="PANTHER" id="PTHR43775:SF37">
    <property type="entry name" value="SI:DKEY-61P9.11"/>
    <property type="match status" value="1"/>
</dbReference>
<feature type="non-terminal residue" evidence="11">
    <location>
        <position position="733"/>
    </location>
</feature>
<dbReference type="CDD" id="cd00833">
    <property type="entry name" value="PKS"/>
    <property type="match status" value="1"/>
</dbReference>
<evidence type="ECO:0000256" key="4">
    <source>
        <dbReference type="ARBA" id="ARBA00022490"/>
    </source>
</evidence>
<evidence type="ECO:0000313" key="12">
    <source>
        <dbReference type="Proteomes" id="UP001595533"/>
    </source>
</evidence>
<sequence length="733" mass="79474">LRQLSEYVASQANIEPVLTPVSTPAVTRQQATVPAQVLEVFEEPGWSGSWPELTSWRTEQGVSMMSAEPAVQRQAVAIIGMAGQFPQARTLDEYWSNLASGRDCIEEVGARWDVSQYYTTGDLGSGQTNSKWLGALDDYDLFDPLFFNISPTEAESMDPQQRLFLQSSWHAIEDAGYSADGLSGSRCGVFVGCASGDYHDLSVDQQHSARSFTGGATSILAARISYFLDLQGPCWSVDTACSSSLVSIANACDSLNTGSSDLALAGGVYVMSGPGMHIKTAQSGMLSPDGRCFTFDERANGFVPGEGVGVVLLKRLADAQQAADRIHAVIAGWGVNQDGKTNGITAPSAQSQMRLEQEVYDRHGINPEQIQLIEAHGTGTRLGDPIEIEGLKSAFAKYTDASGYCAVGSVKSNIGHCLTAAGVAGVLKLVLALKHRQLPPTLHVEQANEHIRLSGSPFYLNSQLRPWEVAGGEPRQGAVSSFGFSGTNVHMVLREYLDSEVPEATSPEAPVVIALSARTEVSLRQKAQDLVAWMSAQADGLASLDSVAYTLQMGRVAMEMRVGFVVSTPSELLDHLNQYLSGETQIKGFKAGQVKQHEEGISIINEEVDVQRSLVEKWVSQGQLTKVLGLWVKGAAIDWQQLYPGSVPRRVSLPLYPFAKERYWWSSPGSTLQWVSNDTAKVSTQLHPLLHRNVSDLYEQRYQSSFTGDEFFLADHKVGGLKVLPGVAYLEMA</sequence>
<dbReference type="PROSITE" id="PS52004">
    <property type="entry name" value="KS3_2"/>
    <property type="match status" value="1"/>
</dbReference>
<evidence type="ECO:0000256" key="1">
    <source>
        <dbReference type="ARBA" id="ARBA00004792"/>
    </source>
</evidence>
<dbReference type="Gene3D" id="1.10.1240.100">
    <property type="match status" value="1"/>
</dbReference>
<dbReference type="Pfam" id="PF21089">
    <property type="entry name" value="PKS_DH_N"/>
    <property type="match status" value="1"/>
</dbReference>
<keyword evidence="7" id="KW-0677">Repeat</keyword>
<dbReference type="SUPFAM" id="SSF53901">
    <property type="entry name" value="Thiolase-like"/>
    <property type="match status" value="1"/>
</dbReference>
<evidence type="ECO:0000256" key="8">
    <source>
        <dbReference type="PROSITE-ProRule" id="PRU01363"/>
    </source>
</evidence>
<dbReference type="Pfam" id="PF02801">
    <property type="entry name" value="Ketoacyl-synt_C"/>
    <property type="match status" value="1"/>
</dbReference>
<keyword evidence="4" id="KW-0963">Cytoplasm</keyword>
<dbReference type="InterPro" id="IPR014031">
    <property type="entry name" value="Ketoacyl_synth_C"/>
</dbReference>
<evidence type="ECO:0000256" key="7">
    <source>
        <dbReference type="ARBA" id="ARBA00022737"/>
    </source>
</evidence>
<dbReference type="InterPro" id="IPR020841">
    <property type="entry name" value="PKS_Beta-ketoAc_synthase_dom"/>
</dbReference>
<dbReference type="Proteomes" id="UP001595533">
    <property type="component" value="Unassembled WGS sequence"/>
</dbReference>
<dbReference type="InterPro" id="IPR016039">
    <property type="entry name" value="Thiolase-like"/>
</dbReference>
<dbReference type="InterPro" id="IPR049900">
    <property type="entry name" value="PKS_mFAS_DH"/>
</dbReference>
<comment type="pathway">
    <text evidence="1">Antibiotic biosynthesis.</text>
</comment>
<protein>
    <submittedName>
        <fullName evidence="11">Beta-ketoacyl synthase N-terminal-like domain-containing protein</fullName>
    </submittedName>
</protein>